<accession>D8M2C6</accession>
<reference evidence="2" key="1">
    <citation type="submission" date="2010-02" db="EMBL/GenBank/DDBJ databases">
        <title>Sequencing and annotation of the Blastocystis hominis genome.</title>
        <authorList>
            <person name="Wincker P."/>
        </authorList>
    </citation>
    <scope>NUCLEOTIDE SEQUENCE</scope>
    <source>
        <strain evidence="2">Singapore isolate B</strain>
    </source>
</reference>
<feature type="coiled-coil region" evidence="1">
    <location>
        <begin position="5"/>
        <end position="60"/>
    </location>
</feature>
<evidence type="ECO:0000256" key="1">
    <source>
        <dbReference type="SAM" id="Coils"/>
    </source>
</evidence>
<feature type="coiled-coil region" evidence="1">
    <location>
        <begin position="93"/>
        <end position="152"/>
    </location>
</feature>
<keyword evidence="1" id="KW-0175">Coiled coil</keyword>
<proteinExistence type="predicted"/>
<keyword evidence="3" id="KW-1185">Reference proteome</keyword>
<dbReference type="InParanoid" id="D8M2C6"/>
<dbReference type="AlphaFoldDB" id="D8M2C6"/>
<sequence>MQLQIRKLEQENTSLQSTLAGKQKDLDQERMKTVDLSGCNAQLTERSNQLSAKVESLQKVQEGWKEERERLSLLVDEVQQAAKGVELRFASEIAALQVENKRLSMQKSEAEQQVNELQAVQITRLHESLEKEKTLSQQMSNYQSEIRELRAQLEKK</sequence>
<protein>
    <submittedName>
        <fullName evidence="2">Uncharacterized protein</fullName>
    </submittedName>
</protein>
<dbReference type="RefSeq" id="XP_012896269.1">
    <property type="nucleotide sequence ID" value="XM_013040815.1"/>
</dbReference>
<dbReference type="Proteomes" id="UP000008312">
    <property type="component" value="Unassembled WGS sequence"/>
</dbReference>
<evidence type="ECO:0000313" key="2">
    <source>
        <dbReference type="EMBL" id="CBK22221.2"/>
    </source>
</evidence>
<evidence type="ECO:0000313" key="3">
    <source>
        <dbReference type="Proteomes" id="UP000008312"/>
    </source>
</evidence>
<organism evidence="2">
    <name type="scientific">Blastocystis hominis</name>
    <dbReference type="NCBI Taxonomy" id="12968"/>
    <lineage>
        <taxon>Eukaryota</taxon>
        <taxon>Sar</taxon>
        <taxon>Stramenopiles</taxon>
        <taxon>Bigyra</taxon>
        <taxon>Opalozoa</taxon>
        <taxon>Opalinata</taxon>
        <taxon>Blastocystidae</taxon>
        <taxon>Blastocystis</taxon>
    </lineage>
</organism>
<dbReference type="EMBL" id="FN668648">
    <property type="protein sequence ID" value="CBK22221.2"/>
    <property type="molecule type" value="Genomic_DNA"/>
</dbReference>
<gene>
    <name evidence="2" type="ORF">GSBLH_T00002272001</name>
</gene>
<dbReference type="GeneID" id="24919461"/>
<name>D8M2C6_BLAHO</name>